<accession>A0A9P5VPY9</accession>
<feature type="non-terminal residue" evidence="1">
    <location>
        <position position="100"/>
    </location>
</feature>
<sequence length="100" mass="11394">MRNNLVRQIRTNFDDEITYGNHAAVHPRFPRFNTKPLTLVDLWSFKVATNGWSGLKLVVFVFNKLYGAGGVVLRSDVQERLDLIRCDKGNDDDGDNDRGI</sequence>
<dbReference type="EMBL" id="JAAAUY010000074">
    <property type="protein sequence ID" value="KAF9336053.1"/>
    <property type="molecule type" value="Genomic_DNA"/>
</dbReference>
<reference evidence="1" key="1">
    <citation type="journal article" date="2020" name="Fungal Divers.">
        <title>Resolving the Mortierellaceae phylogeny through synthesis of multi-gene phylogenetics and phylogenomics.</title>
        <authorList>
            <person name="Vandepol N."/>
            <person name="Liber J."/>
            <person name="Desiro A."/>
            <person name="Na H."/>
            <person name="Kennedy M."/>
            <person name="Barry K."/>
            <person name="Grigoriev I.V."/>
            <person name="Miller A.N."/>
            <person name="O'Donnell K."/>
            <person name="Stajich J.E."/>
            <person name="Bonito G."/>
        </authorList>
    </citation>
    <scope>NUCLEOTIDE SEQUENCE</scope>
    <source>
        <strain evidence="1">NVP1</strain>
    </source>
</reference>
<keyword evidence="2" id="KW-1185">Reference proteome</keyword>
<evidence type="ECO:0000313" key="2">
    <source>
        <dbReference type="Proteomes" id="UP000696485"/>
    </source>
</evidence>
<gene>
    <name evidence="1" type="ORF">BG006_009843</name>
</gene>
<dbReference type="Proteomes" id="UP000696485">
    <property type="component" value="Unassembled WGS sequence"/>
</dbReference>
<proteinExistence type="predicted"/>
<name>A0A9P5VPY9_9FUNG</name>
<comment type="caution">
    <text evidence="1">The sequence shown here is derived from an EMBL/GenBank/DDBJ whole genome shotgun (WGS) entry which is preliminary data.</text>
</comment>
<protein>
    <submittedName>
        <fullName evidence="1">Uncharacterized protein</fullName>
    </submittedName>
</protein>
<dbReference type="AlphaFoldDB" id="A0A9P5VPY9"/>
<evidence type="ECO:0000313" key="1">
    <source>
        <dbReference type="EMBL" id="KAF9336053.1"/>
    </source>
</evidence>
<organism evidence="1 2">
    <name type="scientific">Podila minutissima</name>
    <dbReference type="NCBI Taxonomy" id="64525"/>
    <lineage>
        <taxon>Eukaryota</taxon>
        <taxon>Fungi</taxon>
        <taxon>Fungi incertae sedis</taxon>
        <taxon>Mucoromycota</taxon>
        <taxon>Mortierellomycotina</taxon>
        <taxon>Mortierellomycetes</taxon>
        <taxon>Mortierellales</taxon>
        <taxon>Mortierellaceae</taxon>
        <taxon>Podila</taxon>
    </lineage>
</organism>